<dbReference type="Proteomes" id="UP000022910">
    <property type="component" value="Unassembled WGS sequence"/>
</dbReference>
<evidence type="ECO:0000259" key="1">
    <source>
        <dbReference type="PROSITE" id="PS50097"/>
    </source>
</evidence>
<reference evidence="3 4" key="1">
    <citation type="submission" date="2014-02" db="EMBL/GenBank/DDBJ databases">
        <title>Single nucleus genome sequencing reveals high similarity among nuclei of an endomycorrhizal fungus.</title>
        <authorList>
            <person name="Lin K."/>
            <person name="Geurts R."/>
            <person name="Zhang Z."/>
            <person name="Limpens E."/>
            <person name="Saunders D.G."/>
            <person name="Mu D."/>
            <person name="Pang E."/>
            <person name="Cao H."/>
            <person name="Cha H."/>
            <person name="Lin T."/>
            <person name="Zhou Q."/>
            <person name="Shang Y."/>
            <person name="Li Y."/>
            <person name="Ivanov S."/>
            <person name="Sharma T."/>
            <person name="Velzen R.V."/>
            <person name="Ruijter N.D."/>
            <person name="Aanen D.K."/>
            <person name="Win J."/>
            <person name="Kamoun S."/>
            <person name="Bisseling T."/>
            <person name="Huang S."/>
        </authorList>
    </citation>
    <scope>NUCLEOTIDE SEQUENCE [LARGE SCALE GENOMIC DNA]</scope>
    <source>
        <strain evidence="4">DAOM197198w</strain>
    </source>
</reference>
<accession>A0A015LW30</accession>
<dbReference type="HOGENOM" id="CLU_021542_0_1_1"/>
<dbReference type="PANTHER" id="PTHR24410">
    <property type="entry name" value="HL07962P-RELATED"/>
    <property type="match status" value="1"/>
</dbReference>
<feature type="domain" description="TLDc" evidence="2">
    <location>
        <begin position="296"/>
        <end position="462"/>
    </location>
</feature>
<keyword evidence="4" id="KW-1185">Reference proteome</keyword>
<dbReference type="InterPro" id="IPR011333">
    <property type="entry name" value="SKP1/BTB/POZ_sf"/>
</dbReference>
<organism evidence="3 4">
    <name type="scientific">Rhizophagus irregularis (strain DAOM 197198w)</name>
    <name type="common">Glomus intraradices</name>
    <dbReference type="NCBI Taxonomy" id="1432141"/>
    <lineage>
        <taxon>Eukaryota</taxon>
        <taxon>Fungi</taxon>
        <taxon>Fungi incertae sedis</taxon>
        <taxon>Mucoromycota</taxon>
        <taxon>Glomeromycotina</taxon>
        <taxon>Glomeromycetes</taxon>
        <taxon>Glomerales</taxon>
        <taxon>Glomeraceae</taxon>
        <taxon>Rhizophagus</taxon>
    </lineage>
</organism>
<dbReference type="Gene3D" id="1.25.40.420">
    <property type="match status" value="1"/>
</dbReference>
<dbReference type="PANTHER" id="PTHR24410:SF23">
    <property type="entry name" value="BTB DOMAIN-CONTAINING PROTEIN-RELATED"/>
    <property type="match status" value="1"/>
</dbReference>
<protein>
    <recommendedName>
        <fullName evidence="5">Btb/poz domain-containing protein 19-like</fullName>
    </recommendedName>
</protein>
<evidence type="ECO:0000259" key="2">
    <source>
        <dbReference type="PROSITE" id="PS51886"/>
    </source>
</evidence>
<dbReference type="InterPro" id="IPR011705">
    <property type="entry name" value="BACK"/>
</dbReference>
<dbReference type="Pfam" id="PF00651">
    <property type="entry name" value="BTB"/>
    <property type="match status" value="1"/>
</dbReference>
<dbReference type="PROSITE" id="PS50097">
    <property type="entry name" value="BTB"/>
    <property type="match status" value="1"/>
</dbReference>
<sequence>MPFESLQEVANDFEKLLVNDEDCNVIIYVGENENMKEIHAHSCILRIRSQYFHTALSKKWSEKKDGKFIFRKPNILPHLFDMIIRFIYCGRIDLEQLQGPEILKLLVAVDELRIQTLIDHIQEYLVEHQYEFLQQDPIEIIEAVYQNEIFTDLLNLSFKKICEEPEMLFNSEEFINLKPALLELLLKRDDLLSDEIVIWDNLIKWCLAQHPNISQDPTQWNNEEIKIMEKEINKFIPLIRFNHISLENFVTRIYPFKEIISKDLINNMLLFYAQNKKLNEDKRPLRQSRCNIIDSVIINQNHMGIFANWIYRKEKISGYIPYNFNLLYRASRDGNTATAFHEKCDNKGATIVVVKITNSEQIIGGYNPLTWDTSGWKSTYDSFIFSFLNKYDFKSAKVSYSNGNAKSIGCRAINGPIFGGGCDLCFYKGTWYSFINGHNSSYLKIDIPGSFKPEDYEVFQVVKK</sequence>
<evidence type="ECO:0008006" key="5">
    <source>
        <dbReference type="Google" id="ProtNLM"/>
    </source>
</evidence>
<evidence type="ECO:0000313" key="3">
    <source>
        <dbReference type="EMBL" id="EXX76916.1"/>
    </source>
</evidence>
<dbReference type="Pfam" id="PF07534">
    <property type="entry name" value="TLD"/>
    <property type="match status" value="1"/>
</dbReference>
<dbReference type="Gene3D" id="3.30.710.10">
    <property type="entry name" value="Potassium Channel Kv1.1, Chain A"/>
    <property type="match status" value="1"/>
</dbReference>
<dbReference type="CDD" id="cd18186">
    <property type="entry name" value="BTB_POZ_ZBTB_KLHL-like"/>
    <property type="match status" value="1"/>
</dbReference>
<feature type="domain" description="BTB" evidence="1">
    <location>
        <begin position="23"/>
        <end position="96"/>
    </location>
</feature>
<dbReference type="SUPFAM" id="SSF54695">
    <property type="entry name" value="POZ domain"/>
    <property type="match status" value="1"/>
</dbReference>
<dbReference type="SMART" id="SM00225">
    <property type="entry name" value="BTB"/>
    <property type="match status" value="1"/>
</dbReference>
<dbReference type="AlphaFoldDB" id="A0A015LW30"/>
<dbReference type="InterPro" id="IPR006571">
    <property type="entry name" value="TLDc_dom"/>
</dbReference>
<dbReference type="InterPro" id="IPR000210">
    <property type="entry name" value="BTB/POZ_dom"/>
</dbReference>
<dbReference type="PROSITE" id="PS51886">
    <property type="entry name" value="TLDC"/>
    <property type="match status" value="1"/>
</dbReference>
<dbReference type="EMBL" id="JEMT01011774">
    <property type="protein sequence ID" value="EXX76916.1"/>
    <property type="molecule type" value="Genomic_DNA"/>
</dbReference>
<dbReference type="Pfam" id="PF07707">
    <property type="entry name" value="BACK"/>
    <property type="match status" value="1"/>
</dbReference>
<comment type="caution">
    <text evidence="3">The sequence shown here is derived from an EMBL/GenBank/DDBJ whole genome shotgun (WGS) entry which is preliminary data.</text>
</comment>
<evidence type="ECO:0000313" key="4">
    <source>
        <dbReference type="Proteomes" id="UP000022910"/>
    </source>
</evidence>
<dbReference type="InterPro" id="IPR051481">
    <property type="entry name" value="BTB-POZ/Galectin-3-binding"/>
</dbReference>
<name>A0A015LW30_RHIIW</name>
<gene>
    <name evidence="3" type="ORF">RirG_028600</name>
</gene>
<proteinExistence type="predicted"/>
<dbReference type="SMART" id="SM00584">
    <property type="entry name" value="TLDc"/>
    <property type="match status" value="1"/>
</dbReference>